<dbReference type="InterPro" id="IPR050130">
    <property type="entry name" value="ClpA_ClpB"/>
</dbReference>
<name>A0ABR5HKL2_9BURK</name>
<evidence type="ECO:0000256" key="11">
    <source>
        <dbReference type="PROSITE-ProRule" id="PRU01251"/>
    </source>
</evidence>
<evidence type="ECO:0000313" key="16">
    <source>
        <dbReference type="Proteomes" id="UP000242951"/>
    </source>
</evidence>
<evidence type="ECO:0000256" key="5">
    <source>
        <dbReference type="ARBA" id="ARBA00022840"/>
    </source>
</evidence>
<evidence type="ECO:0000256" key="7">
    <source>
        <dbReference type="ARBA" id="ARBA00023125"/>
    </source>
</evidence>
<dbReference type="Pfam" id="PF07724">
    <property type="entry name" value="AAA_2"/>
    <property type="match status" value="1"/>
</dbReference>
<dbReference type="CDD" id="cd00009">
    <property type="entry name" value="AAA"/>
    <property type="match status" value="1"/>
</dbReference>
<dbReference type="InterPro" id="IPR041546">
    <property type="entry name" value="ClpA/ClpB_AAA_lid"/>
</dbReference>
<gene>
    <name evidence="15" type="ORF">BPMI_03713</name>
</gene>
<dbReference type="InterPro" id="IPR003593">
    <property type="entry name" value="AAA+_ATPase"/>
</dbReference>
<dbReference type="InterPro" id="IPR028299">
    <property type="entry name" value="ClpA/B_CS2"/>
</dbReference>
<comment type="caution">
    <text evidence="15">The sequence shown here is derived from an EMBL/GenBank/DDBJ whole genome shotgun (WGS) entry which is preliminary data.</text>
</comment>
<dbReference type="InterPro" id="IPR004176">
    <property type="entry name" value="Clp_R_N"/>
</dbReference>
<dbReference type="Pfam" id="PF10431">
    <property type="entry name" value="ClpB_D2-small"/>
    <property type="match status" value="1"/>
</dbReference>
<dbReference type="PROSITE" id="PS51197">
    <property type="entry name" value="HTH_RRF2_2"/>
    <property type="match status" value="1"/>
</dbReference>
<keyword evidence="6 13" id="KW-0175">Coiled coil</keyword>
<feature type="coiled-coil region" evidence="13">
    <location>
        <begin position="593"/>
        <end position="673"/>
    </location>
</feature>
<feature type="coiled-coil region" evidence="13">
    <location>
        <begin position="958"/>
        <end position="985"/>
    </location>
</feature>
<dbReference type="InterPro" id="IPR036388">
    <property type="entry name" value="WH-like_DNA-bd_sf"/>
</dbReference>
<dbReference type="Pfam" id="PF17871">
    <property type="entry name" value="AAA_lid_9"/>
    <property type="match status" value="1"/>
</dbReference>
<dbReference type="InterPro" id="IPR036390">
    <property type="entry name" value="WH_DNA-bd_sf"/>
</dbReference>
<proteinExistence type="inferred from homology"/>
<comment type="similarity">
    <text evidence="1 12">Belongs to the ClpA/ClpB family.</text>
</comment>
<feature type="domain" description="Clp R" evidence="14">
    <location>
        <begin position="184"/>
        <end position="327"/>
    </location>
</feature>
<dbReference type="PANTHER" id="PTHR11638">
    <property type="entry name" value="ATP-DEPENDENT CLP PROTEASE"/>
    <property type="match status" value="1"/>
</dbReference>
<dbReference type="SUPFAM" id="SSF52540">
    <property type="entry name" value="P-loop containing nucleoside triphosphate hydrolases"/>
    <property type="match status" value="2"/>
</dbReference>
<keyword evidence="7" id="KW-0238">DNA-binding</keyword>
<keyword evidence="16" id="KW-1185">Reference proteome</keyword>
<keyword evidence="3 11" id="KW-0677">Repeat</keyword>
<comment type="subunit">
    <text evidence="10">Homohexamer. The oligomerization is ATP-dependent.</text>
</comment>
<evidence type="ECO:0000256" key="1">
    <source>
        <dbReference type="ARBA" id="ARBA00008675"/>
    </source>
</evidence>
<dbReference type="Gene3D" id="3.40.50.300">
    <property type="entry name" value="P-loop containing nucleotide triphosphate hydrolases"/>
    <property type="match status" value="3"/>
</dbReference>
<accession>A0ABR5HKL2</accession>
<evidence type="ECO:0000259" key="14">
    <source>
        <dbReference type="PROSITE" id="PS51903"/>
    </source>
</evidence>
<keyword evidence="4 12" id="KW-0547">Nucleotide-binding</keyword>
<dbReference type="PANTHER" id="PTHR11638:SF18">
    <property type="entry name" value="HEAT SHOCK PROTEIN 104"/>
    <property type="match status" value="1"/>
</dbReference>
<dbReference type="EMBL" id="LELG01000217">
    <property type="protein sequence ID" value="KMQ79948.1"/>
    <property type="molecule type" value="Genomic_DNA"/>
</dbReference>
<dbReference type="Proteomes" id="UP000242951">
    <property type="component" value="Unassembled WGS sequence"/>
</dbReference>
<dbReference type="Gene3D" id="1.10.8.60">
    <property type="match status" value="1"/>
</dbReference>
<evidence type="ECO:0000256" key="10">
    <source>
        <dbReference type="ARBA" id="ARBA00026057"/>
    </source>
</evidence>
<dbReference type="InterPro" id="IPR018368">
    <property type="entry name" value="ClpA/B_CS1"/>
</dbReference>
<protein>
    <recommendedName>
        <fullName evidence="2">Chaperone protein ClpB</fullName>
    </recommendedName>
</protein>
<evidence type="ECO:0000256" key="9">
    <source>
        <dbReference type="ARBA" id="ARBA00025613"/>
    </source>
</evidence>
<dbReference type="Gene3D" id="1.10.1780.10">
    <property type="entry name" value="Clp, N-terminal domain"/>
    <property type="match status" value="1"/>
</dbReference>
<evidence type="ECO:0000256" key="6">
    <source>
        <dbReference type="ARBA" id="ARBA00023054"/>
    </source>
</evidence>
<dbReference type="InterPro" id="IPR000944">
    <property type="entry name" value="Tscrpt_reg_Rrf2"/>
</dbReference>
<keyword evidence="5 12" id="KW-0067">ATP-binding</keyword>
<dbReference type="SMART" id="SM00382">
    <property type="entry name" value="AAA"/>
    <property type="match status" value="2"/>
</dbReference>
<dbReference type="InterPro" id="IPR017730">
    <property type="entry name" value="Chaperonin_ClpB"/>
</dbReference>
<organism evidence="15 16">
    <name type="scientific">Candidatus Burkholderia pumila</name>
    <dbReference type="NCBI Taxonomy" id="1090375"/>
    <lineage>
        <taxon>Bacteria</taxon>
        <taxon>Pseudomonadati</taxon>
        <taxon>Pseudomonadota</taxon>
        <taxon>Betaproteobacteria</taxon>
        <taxon>Burkholderiales</taxon>
        <taxon>Burkholderiaceae</taxon>
        <taxon>Burkholderia</taxon>
    </lineage>
</organism>
<dbReference type="InterPro" id="IPR003959">
    <property type="entry name" value="ATPase_AAA_core"/>
</dbReference>
<dbReference type="NCBIfam" id="TIGR03346">
    <property type="entry name" value="chaperone_ClpB"/>
    <property type="match status" value="1"/>
</dbReference>
<evidence type="ECO:0000256" key="2">
    <source>
        <dbReference type="ARBA" id="ARBA00017574"/>
    </source>
</evidence>
<comment type="function">
    <text evidence="9">Part of a stress-induced multi-chaperone system, it is involved in the recovery of the cell from heat-induced damage, in cooperation with DnaK, DnaJ and GrpE. Acts before DnaK, in the processing of protein aggregates. Protein binding stimulates the ATPase activity; ATP hydrolysis unfolds the denatured protein aggregates, which probably helps expose new hydrophobic binding sites on the surface of ClpB-bound aggregates, contributing to the solubilization and refolding of denatured protein aggregates by DnaK.</text>
</comment>
<dbReference type="InterPro" id="IPR019489">
    <property type="entry name" value="Clp_ATPase_C"/>
</dbReference>
<dbReference type="InterPro" id="IPR027417">
    <property type="entry name" value="P-loop_NTPase"/>
</dbReference>
<evidence type="ECO:0000313" key="15">
    <source>
        <dbReference type="EMBL" id="KMQ79948.1"/>
    </source>
</evidence>
<dbReference type="PRINTS" id="PR00300">
    <property type="entry name" value="CLPPROTEASEA"/>
</dbReference>
<dbReference type="InterPro" id="IPR036628">
    <property type="entry name" value="Clp_N_dom_sf"/>
</dbReference>
<dbReference type="Pfam" id="PF00004">
    <property type="entry name" value="AAA"/>
    <property type="match status" value="1"/>
</dbReference>
<dbReference type="SUPFAM" id="SSF81923">
    <property type="entry name" value="Double Clp-N motif"/>
    <property type="match status" value="1"/>
</dbReference>
<dbReference type="SMART" id="SM01086">
    <property type="entry name" value="ClpB_D2-small"/>
    <property type="match status" value="1"/>
</dbReference>
<dbReference type="InterPro" id="IPR001270">
    <property type="entry name" value="ClpA/B"/>
</dbReference>
<dbReference type="Gene3D" id="1.10.10.10">
    <property type="entry name" value="Winged helix-like DNA-binding domain superfamily/Winged helix DNA-binding domain"/>
    <property type="match status" value="1"/>
</dbReference>
<reference evidence="15 16" key="1">
    <citation type="submission" date="2015-06" db="EMBL/GenBank/DDBJ databases">
        <title>Comparative genomics of Burkholderia leaf nodule symbionts.</title>
        <authorList>
            <person name="Carlier A."/>
            <person name="Eberl L."/>
            <person name="Pinto-Carbo M."/>
        </authorList>
    </citation>
    <scope>NUCLEOTIDE SEQUENCE [LARGE SCALE GENOMIC DNA]</scope>
    <source>
        <strain evidence="15 16">UZHbot3</strain>
    </source>
</reference>
<evidence type="ECO:0000256" key="13">
    <source>
        <dbReference type="SAM" id="Coils"/>
    </source>
</evidence>
<evidence type="ECO:0000256" key="12">
    <source>
        <dbReference type="RuleBase" id="RU004432"/>
    </source>
</evidence>
<dbReference type="Pfam" id="PF02082">
    <property type="entry name" value="Rrf2"/>
    <property type="match status" value="1"/>
</dbReference>
<dbReference type="PROSITE" id="PS51903">
    <property type="entry name" value="CLP_R"/>
    <property type="match status" value="1"/>
</dbReference>
<dbReference type="CDD" id="cd19499">
    <property type="entry name" value="RecA-like_ClpB_Hsp104-like"/>
    <property type="match status" value="1"/>
</dbReference>
<sequence>METVRGRNGGLRLNERSWSLTIGDVVRKTERDFALVGCFSDGGEQCNCVIEPACRLKNVFAAARDTFRAELDKHTVADLAQPASELARLLGIVPVCPLCRSRACRAARPAKPLLWRSVRPCDGRTHPERFLCAVVCTCHLAVAPLFVETQIFCPNQAQTKLRLKRAKTASFRSYSELEQIKMRIDKLTTKFQEALSDAQSLAVGHDNQYIEPVHLLAALIAQQDGSARSLLSHAGVQVQALQTSLTDAMKRLPQVQGTDGNVQVSRDLAGLLNNADKEAQKLNDTYIASEMFLLAVSDDKGKVGRIAKQHGLTRKALEAAIKAVRGGAQINSQDAESQREALKKYTVDLTERARAGKLDPVIGRDDEIRRSIQILQRRTKNNPVLIGEPGVGKTAIVEGLAQRIVNDEVPETLKGKRVLSLDMATLLAGAKYRGEFEERLKAVLNDIAKDEGVTIVFIDEIHTMVGAGKAEGAMDAGNMLKPALSRGELHCIGATTLDEYRKYIEKDAALERRFQKVLVDEPSVEATIAILRGLQEKYELHHGVEITDPAIVAAAELSHRYITDRFLPDKAIDLIDEAASRIKMEIDSKPEEMDKLDRRLIQLKIEREAVKKEKDEASQKRLQLIEEEIERLNRDYLDLEEIWTAEKAAVQGSAQLKEEIEKVRADITRLQREGKLEKVAELQYGKLPELEARLKQVTQAESQEQSNPTRPRLLRTQVGAEEIAEVVSRSTGIHVSRMMQGEREKLLQIEEKLHERVIGQDEAIGAVADAIRRSRAGLSDPNRPYGSFLFLGPTGVGKTELCKALAAFLFDSEDHLIRIDMSEFMEKHSVARLIGAPPGYVGYEEGGYLTEAVRRKPYSVILLDEIEKAHPDVFNVLLQVLDDGRMTDGQGRTVDFKNTVIVMTSNLGSQVIQGMVGESQEKVKDAVWEEVKLHCRPEFLNRIDDVVVFHALDRSNIESIAKIQLKRLQERLEKLDMQLDVSDAALEQVGKVGYDPLFGARPLKRSIQQEIENPVAKLILAGKFGPKDVIPVDVRDGKLVFERVVHSGARV</sequence>
<evidence type="ECO:0000256" key="3">
    <source>
        <dbReference type="ARBA" id="ARBA00022737"/>
    </source>
</evidence>
<dbReference type="PROSITE" id="PS00870">
    <property type="entry name" value="CLPAB_1"/>
    <property type="match status" value="1"/>
</dbReference>
<evidence type="ECO:0000256" key="8">
    <source>
        <dbReference type="ARBA" id="ARBA00023186"/>
    </source>
</evidence>
<dbReference type="Pfam" id="PF02861">
    <property type="entry name" value="Clp_N"/>
    <property type="match status" value="1"/>
</dbReference>
<dbReference type="SUPFAM" id="SSF46785">
    <property type="entry name" value="Winged helix' DNA-binding domain"/>
    <property type="match status" value="1"/>
</dbReference>
<keyword evidence="8 12" id="KW-0143">Chaperone</keyword>
<evidence type="ECO:0000256" key="4">
    <source>
        <dbReference type="ARBA" id="ARBA00022741"/>
    </source>
</evidence>
<dbReference type="PROSITE" id="PS00871">
    <property type="entry name" value="CLPAB_2"/>
    <property type="match status" value="1"/>
</dbReference>